<sequence length="99" mass="10706">MREQGVLQASSEESIEDLSIDTSISSHCDLDRISGGMGRVSAFFFSLLPFTSALDGLFLVEVVAVTTTCLPLLPGSSGIRVIVFTAQFYIFQSWDGLLP</sequence>
<feature type="transmembrane region" description="Helical" evidence="1">
    <location>
        <begin position="40"/>
        <end position="60"/>
    </location>
</feature>
<keyword evidence="1" id="KW-0472">Membrane</keyword>
<dbReference type="EMBL" id="UYWX01021940">
    <property type="protein sequence ID" value="VDM35594.1"/>
    <property type="molecule type" value="Genomic_DNA"/>
</dbReference>
<gene>
    <name evidence="2" type="ORF">TTAC_LOCUS10614</name>
</gene>
<dbReference type="AlphaFoldDB" id="A0A3P7G2K0"/>
<evidence type="ECO:0000256" key="1">
    <source>
        <dbReference type="SAM" id="Phobius"/>
    </source>
</evidence>
<name>A0A3P7G2K0_HYDTA</name>
<dbReference type="Proteomes" id="UP000274429">
    <property type="component" value="Unassembled WGS sequence"/>
</dbReference>
<feature type="transmembrane region" description="Helical" evidence="1">
    <location>
        <begin position="72"/>
        <end position="91"/>
    </location>
</feature>
<reference evidence="2 3" key="1">
    <citation type="submission" date="2018-11" db="EMBL/GenBank/DDBJ databases">
        <authorList>
            <consortium name="Pathogen Informatics"/>
        </authorList>
    </citation>
    <scope>NUCLEOTIDE SEQUENCE [LARGE SCALE GENOMIC DNA]</scope>
</reference>
<evidence type="ECO:0000313" key="3">
    <source>
        <dbReference type="Proteomes" id="UP000274429"/>
    </source>
</evidence>
<evidence type="ECO:0000313" key="2">
    <source>
        <dbReference type="EMBL" id="VDM35594.1"/>
    </source>
</evidence>
<organism evidence="2 3">
    <name type="scientific">Hydatigena taeniaeformis</name>
    <name type="common">Feline tapeworm</name>
    <name type="synonym">Taenia taeniaeformis</name>
    <dbReference type="NCBI Taxonomy" id="6205"/>
    <lineage>
        <taxon>Eukaryota</taxon>
        <taxon>Metazoa</taxon>
        <taxon>Spiralia</taxon>
        <taxon>Lophotrochozoa</taxon>
        <taxon>Platyhelminthes</taxon>
        <taxon>Cestoda</taxon>
        <taxon>Eucestoda</taxon>
        <taxon>Cyclophyllidea</taxon>
        <taxon>Taeniidae</taxon>
        <taxon>Hydatigera</taxon>
    </lineage>
</organism>
<protein>
    <submittedName>
        <fullName evidence="2">Uncharacterized protein</fullName>
    </submittedName>
</protein>
<proteinExistence type="predicted"/>
<keyword evidence="1" id="KW-0812">Transmembrane</keyword>
<keyword evidence="1" id="KW-1133">Transmembrane helix</keyword>
<accession>A0A3P7G2K0</accession>
<keyword evidence="3" id="KW-1185">Reference proteome</keyword>